<dbReference type="EMBL" id="SMLB01000001">
    <property type="protein sequence ID" value="TDD73128.1"/>
    <property type="molecule type" value="Genomic_DNA"/>
</dbReference>
<feature type="repeat" description="ANK" evidence="3">
    <location>
        <begin position="100"/>
        <end position="132"/>
    </location>
</feature>
<feature type="repeat" description="ANK" evidence="3">
    <location>
        <begin position="203"/>
        <end position="235"/>
    </location>
</feature>
<evidence type="ECO:0000256" key="3">
    <source>
        <dbReference type="PROSITE-ProRule" id="PRU00023"/>
    </source>
</evidence>
<dbReference type="OrthoDB" id="928522at2"/>
<dbReference type="PANTHER" id="PTHR24198">
    <property type="entry name" value="ANKYRIN REPEAT AND PROTEIN KINASE DOMAIN-CONTAINING PROTEIN"/>
    <property type="match status" value="1"/>
</dbReference>
<proteinExistence type="predicted"/>
<dbReference type="InterPro" id="IPR002110">
    <property type="entry name" value="Ankyrin_rpt"/>
</dbReference>
<feature type="repeat" description="ANK" evidence="3">
    <location>
        <begin position="66"/>
        <end position="98"/>
    </location>
</feature>
<accession>A0A4R5AJW2</accession>
<reference evidence="4 5" key="1">
    <citation type="submission" date="2019-02" db="EMBL/GenBank/DDBJ databases">
        <title>Draft genome sequences of novel Actinobacteria.</title>
        <authorList>
            <person name="Sahin N."/>
            <person name="Ay H."/>
            <person name="Saygin H."/>
        </authorList>
    </citation>
    <scope>NUCLEOTIDE SEQUENCE [LARGE SCALE GENOMIC DNA]</scope>
    <source>
        <strain evidence="4 5">8K307</strain>
    </source>
</reference>
<protein>
    <submittedName>
        <fullName evidence="4">Uncharacterized protein</fullName>
    </submittedName>
</protein>
<feature type="repeat" description="ANK" evidence="3">
    <location>
        <begin position="280"/>
        <end position="312"/>
    </location>
</feature>
<keyword evidence="2 3" id="KW-0040">ANK repeat</keyword>
<name>A0A4R5AJW2_9ACTN</name>
<dbReference type="PROSITE" id="PS50297">
    <property type="entry name" value="ANK_REP_REGION"/>
    <property type="match status" value="4"/>
</dbReference>
<dbReference type="Pfam" id="PF00023">
    <property type="entry name" value="Ank"/>
    <property type="match status" value="1"/>
</dbReference>
<feature type="repeat" description="ANK" evidence="3">
    <location>
        <begin position="32"/>
        <end position="64"/>
    </location>
</feature>
<keyword evidence="5" id="KW-1185">Reference proteome</keyword>
<dbReference type="AlphaFoldDB" id="A0A4R5AJW2"/>
<dbReference type="RefSeq" id="WP_132101198.1">
    <property type="nucleotide sequence ID" value="NZ_SMLB01000001.1"/>
</dbReference>
<dbReference type="Pfam" id="PF12796">
    <property type="entry name" value="Ank_2"/>
    <property type="match status" value="2"/>
</dbReference>
<evidence type="ECO:0000313" key="4">
    <source>
        <dbReference type="EMBL" id="TDD73128.1"/>
    </source>
</evidence>
<evidence type="ECO:0000256" key="1">
    <source>
        <dbReference type="ARBA" id="ARBA00022737"/>
    </source>
</evidence>
<dbReference type="InterPro" id="IPR036770">
    <property type="entry name" value="Ankyrin_rpt-contain_sf"/>
</dbReference>
<dbReference type="Proteomes" id="UP000295217">
    <property type="component" value="Unassembled WGS sequence"/>
</dbReference>
<dbReference type="SUPFAM" id="SSF48403">
    <property type="entry name" value="Ankyrin repeat"/>
    <property type="match status" value="1"/>
</dbReference>
<evidence type="ECO:0000256" key="2">
    <source>
        <dbReference type="ARBA" id="ARBA00023043"/>
    </source>
</evidence>
<keyword evidence="1" id="KW-0677">Repeat</keyword>
<organism evidence="4 5">
    <name type="scientific">Jiangella aurantiaca</name>
    <dbReference type="NCBI Taxonomy" id="2530373"/>
    <lineage>
        <taxon>Bacteria</taxon>
        <taxon>Bacillati</taxon>
        <taxon>Actinomycetota</taxon>
        <taxon>Actinomycetes</taxon>
        <taxon>Jiangellales</taxon>
        <taxon>Jiangellaceae</taxon>
        <taxon>Jiangella</taxon>
    </lineage>
</organism>
<dbReference type="PROSITE" id="PS50088">
    <property type="entry name" value="ANK_REPEAT"/>
    <property type="match status" value="5"/>
</dbReference>
<comment type="caution">
    <text evidence="4">The sequence shown here is derived from an EMBL/GenBank/DDBJ whole genome shotgun (WGS) entry which is preliminary data.</text>
</comment>
<dbReference type="PANTHER" id="PTHR24198:SF165">
    <property type="entry name" value="ANKYRIN REPEAT-CONTAINING PROTEIN-RELATED"/>
    <property type="match status" value="1"/>
</dbReference>
<gene>
    <name evidence="4" type="ORF">E1262_01205</name>
</gene>
<dbReference type="SMART" id="SM00248">
    <property type="entry name" value="ANK"/>
    <property type="match status" value="7"/>
</dbReference>
<dbReference type="Gene3D" id="1.25.40.20">
    <property type="entry name" value="Ankyrin repeat-containing domain"/>
    <property type="match status" value="2"/>
</dbReference>
<sequence length="340" mass="35659">MTTLAAAAHRNDLIAAADELRDGTPPDLRDADGLTPLMIAAGIGSPQLVELLLVAGADVHALEPRMGASALHKAAQGGSVDVTRLLLDHGAFIDLQSPTLGHTPLFDAVWYKSHEVAAYLLDRGAKTTLLSHYGLTALDVARRDGLKETAALIEARDRADAAAVEAQPLMAAVKDGDLAEVSRLLAAGAAPDERAPMCGTFFDGYTPLGVAAMFGHAQIVRELLAAGADPRRVDGLMKATPGHKSGYMGHPDALRVLLDDAAARRDGGRGLEVDAQGPYNGFTALHDAVWHGHVEAARVLVEAGARRDLRSHAGLTPLEHARAYGFADLAELLTPGEGTE</sequence>
<evidence type="ECO:0000313" key="5">
    <source>
        <dbReference type="Proteomes" id="UP000295217"/>
    </source>
</evidence>